<dbReference type="PANTHER" id="PTHR47331:SF1">
    <property type="entry name" value="GAG-LIKE PROTEIN"/>
    <property type="match status" value="1"/>
</dbReference>
<dbReference type="OrthoDB" id="8004658at2759"/>
<dbReference type="EMBL" id="BGPR01000963">
    <property type="protein sequence ID" value="GBM41453.1"/>
    <property type="molecule type" value="Genomic_DNA"/>
</dbReference>
<dbReference type="Proteomes" id="UP000499080">
    <property type="component" value="Unassembled WGS sequence"/>
</dbReference>
<gene>
    <name evidence="1" type="ORF">AVEN_130924_1</name>
</gene>
<evidence type="ECO:0000313" key="2">
    <source>
        <dbReference type="Proteomes" id="UP000499080"/>
    </source>
</evidence>
<dbReference type="PANTHER" id="PTHR47331">
    <property type="entry name" value="PHD-TYPE DOMAIN-CONTAINING PROTEIN"/>
    <property type="match status" value="1"/>
</dbReference>
<name>A0A4Y2FK03_ARAVE</name>
<accession>A0A4Y2FK03</accession>
<keyword evidence="2" id="KW-1185">Reference proteome</keyword>
<proteinExistence type="predicted"/>
<dbReference type="AlphaFoldDB" id="A0A4Y2FK03"/>
<evidence type="ECO:0000313" key="1">
    <source>
        <dbReference type="EMBL" id="GBM41453.1"/>
    </source>
</evidence>
<organism evidence="1 2">
    <name type="scientific">Araneus ventricosus</name>
    <name type="common">Orbweaver spider</name>
    <name type="synonym">Epeira ventricosa</name>
    <dbReference type="NCBI Taxonomy" id="182803"/>
    <lineage>
        <taxon>Eukaryota</taxon>
        <taxon>Metazoa</taxon>
        <taxon>Ecdysozoa</taxon>
        <taxon>Arthropoda</taxon>
        <taxon>Chelicerata</taxon>
        <taxon>Arachnida</taxon>
        <taxon>Araneae</taxon>
        <taxon>Araneomorphae</taxon>
        <taxon>Entelegynae</taxon>
        <taxon>Araneoidea</taxon>
        <taxon>Araneidae</taxon>
        <taxon>Araneus</taxon>
    </lineage>
</organism>
<protein>
    <submittedName>
        <fullName evidence="1">Uncharacterized protein</fullName>
    </submittedName>
</protein>
<comment type="caution">
    <text evidence="1">The sequence shown here is derived from an EMBL/GenBank/DDBJ whole genome shotgun (WGS) entry which is preliminary data.</text>
</comment>
<sequence>MVITRAMVHTLNRLKFIPTIIMLDWPLWSGHLPERALSRTAVRITRAELSVTFLKSFKLDASQVAVETSLGWSLQGKCDERNDCTSVHLIHSEEESITAELRKFWEKESLGINYKDSVVLDNGDEEILSEFDKSISFVDGRYRVSFPWKPGMRQALQNNKTVERKRFEGLVRRFKCDYELFCVYKDVIGYYVKEGIVERTSCDSLSNGQGFYLPYQR</sequence>
<reference evidence="1 2" key="1">
    <citation type="journal article" date="2019" name="Sci. Rep.">
        <title>Orb-weaving spider Araneus ventricosus genome elucidates the spidroin gene catalogue.</title>
        <authorList>
            <person name="Kono N."/>
            <person name="Nakamura H."/>
            <person name="Ohtoshi R."/>
            <person name="Moran D.A.P."/>
            <person name="Shinohara A."/>
            <person name="Yoshida Y."/>
            <person name="Fujiwara M."/>
            <person name="Mori M."/>
            <person name="Tomita M."/>
            <person name="Arakawa K."/>
        </authorList>
    </citation>
    <scope>NUCLEOTIDE SEQUENCE [LARGE SCALE GENOMIC DNA]</scope>
</reference>